<dbReference type="Proteomes" id="UP000627838">
    <property type="component" value="Unassembled WGS sequence"/>
</dbReference>
<reference evidence="1 2" key="1">
    <citation type="submission" date="2020-10" db="EMBL/GenBank/DDBJ databases">
        <title>Sequencing the genomes of 1000 actinobacteria strains.</title>
        <authorList>
            <person name="Klenk H.-P."/>
        </authorList>
    </citation>
    <scope>NUCLEOTIDE SEQUENCE [LARGE SCALE GENOMIC DNA]</scope>
    <source>
        <strain evidence="1 2">DSM 46744</strain>
    </source>
</reference>
<keyword evidence="2" id="KW-1185">Reference proteome</keyword>
<gene>
    <name evidence="1" type="ORF">H4W34_000299</name>
</gene>
<evidence type="ECO:0000313" key="2">
    <source>
        <dbReference type="Proteomes" id="UP000627838"/>
    </source>
</evidence>
<accession>A0ABR9JIT9</accession>
<comment type="caution">
    <text evidence="1">The sequence shown here is derived from an EMBL/GenBank/DDBJ whole genome shotgun (WGS) entry which is preliminary data.</text>
</comment>
<sequence length="494" mass="52460">MRSRYAPRTSSPDLSIELPDRLGTDYPKTAVAVALARFGADELLRRYQDRAAANSAAHGCANCMGIEAFKSCMAAASALNVQGGAAGNLTALSDRYRASVAGTAFGACASDLYRDGLRGDDGEPLNPFKQAWYGTLRTRRAELGGGAQFWAVTKSSANAHAVLARKTLETAFRFALCEYLAAPSGKTHRDAARVAGQSMLLAGGTPPTAEDTKALAARWDALMSQYGNVYAGGPLKGGEQVLLVQGLMDGLVDAAAAAFRDRRDAWPVRRARIAALCTLHRLLILWISRNQRLYAPSLAEPMAGILRMISCGDAETNINVASYDLENIHSALDNVPVVGAPSIAGGQIREMALQWQNEGRVEFGHGCGTCENAQGDGDLVRRALDFAAAQAPTPTPVVGVTFTDLGFAPDGDTVWDLSNAVACEAFAVFYGTLCNSRARSQEGPPADFRETVAYHLSQTAPLFTGYLQALLLELSVATAQPAPRRAVKILSTDG</sequence>
<organism evidence="1 2">
    <name type="scientific">Actinomadura algeriensis</name>
    <dbReference type="NCBI Taxonomy" id="1679523"/>
    <lineage>
        <taxon>Bacteria</taxon>
        <taxon>Bacillati</taxon>
        <taxon>Actinomycetota</taxon>
        <taxon>Actinomycetes</taxon>
        <taxon>Streptosporangiales</taxon>
        <taxon>Thermomonosporaceae</taxon>
        <taxon>Actinomadura</taxon>
    </lineage>
</organism>
<proteinExistence type="predicted"/>
<name>A0ABR9JIT9_9ACTN</name>
<evidence type="ECO:0000313" key="1">
    <source>
        <dbReference type="EMBL" id="MBE1530466.1"/>
    </source>
</evidence>
<dbReference type="RefSeq" id="WP_192757468.1">
    <property type="nucleotide sequence ID" value="NZ_JADBDZ010000001.1"/>
</dbReference>
<dbReference type="EMBL" id="JADBDZ010000001">
    <property type="protein sequence ID" value="MBE1530466.1"/>
    <property type="molecule type" value="Genomic_DNA"/>
</dbReference>
<protein>
    <submittedName>
        <fullName evidence="1">Uncharacterized protein</fullName>
    </submittedName>
</protein>